<comment type="caution">
    <text evidence="1">The sequence shown here is derived from an EMBL/GenBank/DDBJ whole genome shotgun (WGS) entry which is preliminary data.</text>
</comment>
<reference evidence="1" key="1">
    <citation type="submission" date="2023-07" db="EMBL/GenBank/DDBJ databases">
        <title>draft genome sequence of fig (Ficus carica).</title>
        <authorList>
            <person name="Takahashi T."/>
            <person name="Nishimura K."/>
        </authorList>
    </citation>
    <scope>NUCLEOTIDE SEQUENCE</scope>
</reference>
<proteinExistence type="predicted"/>
<dbReference type="AlphaFoldDB" id="A0AA88EK63"/>
<accession>A0AA88EK63</accession>
<sequence>MHHIGLYIAQGRGAKVVSEVSFDE</sequence>
<dbReference type="EMBL" id="BTGU01011230">
    <property type="protein sequence ID" value="GMN70979.1"/>
    <property type="molecule type" value="Genomic_DNA"/>
</dbReference>
<organism evidence="1 2">
    <name type="scientific">Ficus carica</name>
    <name type="common">Common fig</name>
    <dbReference type="NCBI Taxonomy" id="3494"/>
    <lineage>
        <taxon>Eukaryota</taxon>
        <taxon>Viridiplantae</taxon>
        <taxon>Streptophyta</taxon>
        <taxon>Embryophyta</taxon>
        <taxon>Tracheophyta</taxon>
        <taxon>Spermatophyta</taxon>
        <taxon>Magnoliopsida</taxon>
        <taxon>eudicotyledons</taxon>
        <taxon>Gunneridae</taxon>
        <taxon>Pentapetalae</taxon>
        <taxon>rosids</taxon>
        <taxon>fabids</taxon>
        <taxon>Rosales</taxon>
        <taxon>Moraceae</taxon>
        <taxon>Ficeae</taxon>
        <taxon>Ficus</taxon>
    </lineage>
</organism>
<dbReference type="Proteomes" id="UP001187192">
    <property type="component" value="Unassembled WGS sequence"/>
</dbReference>
<evidence type="ECO:0000313" key="2">
    <source>
        <dbReference type="Proteomes" id="UP001187192"/>
    </source>
</evidence>
<protein>
    <submittedName>
        <fullName evidence="1">Uncharacterized protein</fullName>
    </submittedName>
</protein>
<evidence type="ECO:0000313" key="1">
    <source>
        <dbReference type="EMBL" id="GMN70979.1"/>
    </source>
</evidence>
<keyword evidence="2" id="KW-1185">Reference proteome</keyword>
<gene>
    <name evidence="1" type="ORF">TIFTF001_052601</name>
</gene>
<name>A0AA88EK63_FICCA</name>